<evidence type="ECO:0000313" key="2">
    <source>
        <dbReference type="EMBL" id="EOA99685.1"/>
    </source>
</evidence>
<name>R0JQN0_ANAPL</name>
<keyword evidence="3" id="KW-1185">Reference proteome</keyword>
<sequence length="474" mass="52997">MQDLHLATQLHGAAATDTKAKLWIGRFPRVLTVLAPPLPGSSPEPSCKYSNKHTATLRSSSKIPRFCKGLVLFFTERLDPCGRCQPYKGLPPKKAPRTQDSSYQHHVRAARSLSRCYVTDVARCLSCAFLRLQGLFAGRSGCVWVRVCGKQRSYSDLRAGSWPAHGPAAATCCWGQTLRDLPTEELPLCLAHFLREERRERRYKEHFPATGFFSWMNFYPNVANKSQLNKATVSIHCLPGKRFQKAPQGLLVQQRTGQRNKKGMADAKSFPGKARASGCSLPTGISVKPLQLPVRNQRWKKPTSCKNTPQMHRGKTRCLPANPGYLTPAALHLMMLLCLENPDGFPRAETAAVLFNTQQQLLDAYQTHLHLGRFSLARMAAQRTEEKTVIVLSAQPCAVLLGPVGMTGTTGNWGQEQGKNTRAGHKHPETEQSEKKKRKGRDVLINNRQFVVRLLSQELYYCLLRSNSYALKPN</sequence>
<organism evidence="2 3">
    <name type="scientific">Anas platyrhynchos</name>
    <name type="common">Mallard</name>
    <name type="synonym">Anas boschas</name>
    <dbReference type="NCBI Taxonomy" id="8839"/>
    <lineage>
        <taxon>Eukaryota</taxon>
        <taxon>Metazoa</taxon>
        <taxon>Chordata</taxon>
        <taxon>Craniata</taxon>
        <taxon>Vertebrata</taxon>
        <taxon>Euteleostomi</taxon>
        <taxon>Archelosauria</taxon>
        <taxon>Archosauria</taxon>
        <taxon>Dinosauria</taxon>
        <taxon>Saurischia</taxon>
        <taxon>Theropoda</taxon>
        <taxon>Coelurosauria</taxon>
        <taxon>Aves</taxon>
        <taxon>Neognathae</taxon>
        <taxon>Galloanserae</taxon>
        <taxon>Anseriformes</taxon>
        <taxon>Anatidae</taxon>
        <taxon>Anatinae</taxon>
        <taxon>Anas</taxon>
    </lineage>
</organism>
<protein>
    <submittedName>
        <fullName evidence="2">Uncharacterized protein</fullName>
    </submittedName>
</protein>
<feature type="compositionally biased region" description="Polar residues" evidence="1">
    <location>
        <begin position="409"/>
        <end position="420"/>
    </location>
</feature>
<reference evidence="3" key="1">
    <citation type="journal article" date="2013" name="Nat. Genet.">
        <title>The duck genome and transcriptome provide insight into an avian influenza virus reservoir species.</title>
        <authorList>
            <person name="Huang Y."/>
            <person name="Li Y."/>
            <person name="Burt D.W."/>
            <person name="Chen H."/>
            <person name="Zhang Y."/>
            <person name="Qian W."/>
            <person name="Kim H."/>
            <person name="Gan S."/>
            <person name="Zhao Y."/>
            <person name="Li J."/>
            <person name="Yi K."/>
            <person name="Feng H."/>
            <person name="Zhu P."/>
            <person name="Li B."/>
            <person name="Liu Q."/>
            <person name="Fairley S."/>
            <person name="Magor K.E."/>
            <person name="Du Z."/>
            <person name="Hu X."/>
            <person name="Goodman L."/>
            <person name="Tafer H."/>
            <person name="Vignal A."/>
            <person name="Lee T."/>
            <person name="Kim K.W."/>
            <person name="Sheng Z."/>
            <person name="An Y."/>
            <person name="Searle S."/>
            <person name="Herrero J."/>
            <person name="Groenen M.A."/>
            <person name="Crooijmans R.P."/>
            <person name="Faraut T."/>
            <person name="Cai Q."/>
            <person name="Webster R.G."/>
            <person name="Aldridge J.R."/>
            <person name="Warren W.C."/>
            <person name="Bartschat S."/>
            <person name="Kehr S."/>
            <person name="Marz M."/>
            <person name="Stadler P.F."/>
            <person name="Smith J."/>
            <person name="Kraus R.H."/>
            <person name="Zhao Y."/>
            <person name="Ren L."/>
            <person name="Fei J."/>
            <person name="Morisson M."/>
            <person name="Kaiser P."/>
            <person name="Griffin D.K."/>
            <person name="Rao M."/>
            <person name="Pitel F."/>
            <person name="Wang J."/>
            <person name="Li N."/>
        </authorList>
    </citation>
    <scope>NUCLEOTIDE SEQUENCE [LARGE SCALE GENOMIC DNA]</scope>
</reference>
<accession>R0JQN0</accession>
<dbReference type="Proteomes" id="UP000296049">
    <property type="component" value="Unassembled WGS sequence"/>
</dbReference>
<evidence type="ECO:0000313" key="3">
    <source>
        <dbReference type="Proteomes" id="UP000296049"/>
    </source>
</evidence>
<evidence type="ECO:0000256" key="1">
    <source>
        <dbReference type="SAM" id="MobiDB-lite"/>
    </source>
</evidence>
<dbReference type="AlphaFoldDB" id="R0JQN0"/>
<feature type="region of interest" description="Disordered" evidence="1">
    <location>
        <begin position="254"/>
        <end position="276"/>
    </location>
</feature>
<proteinExistence type="predicted"/>
<feature type="region of interest" description="Disordered" evidence="1">
    <location>
        <begin position="409"/>
        <end position="440"/>
    </location>
</feature>
<dbReference type="EMBL" id="KB743291">
    <property type="protein sequence ID" value="EOA99685.1"/>
    <property type="molecule type" value="Genomic_DNA"/>
</dbReference>
<gene>
    <name evidence="2" type="ORF">Anapl_06339</name>
</gene>